<dbReference type="AlphaFoldDB" id="A0A0L6UM36"/>
<gene>
    <name evidence="2" type="ORF">VP01_4912g2</name>
</gene>
<comment type="caution">
    <text evidence="2">The sequence shown here is derived from an EMBL/GenBank/DDBJ whole genome shotgun (WGS) entry which is preliminary data.</text>
</comment>
<evidence type="ECO:0000313" key="2">
    <source>
        <dbReference type="EMBL" id="KNZ49598.1"/>
    </source>
</evidence>
<dbReference type="InterPro" id="IPR036875">
    <property type="entry name" value="Znf_CCHC_sf"/>
</dbReference>
<dbReference type="SUPFAM" id="SSF57756">
    <property type="entry name" value="Retrovirus zinc finger-like domains"/>
    <property type="match status" value="1"/>
</dbReference>
<organism evidence="2 3">
    <name type="scientific">Puccinia sorghi</name>
    <dbReference type="NCBI Taxonomy" id="27349"/>
    <lineage>
        <taxon>Eukaryota</taxon>
        <taxon>Fungi</taxon>
        <taxon>Dikarya</taxon>
        <taxon>Basidiomycota</taxon>
        <taxon>Pucciniomycotina</taxon>
        <taxon>Pucciniomycetes</taxon>
        <taxon>Pucciniales</taxon>
        <taxon>Pucciniaceae</taxon>
        <taxon>Puccinia</taxon>
    </lineage>
</organism>
<dbReference type="Proteomes" id="UP000037035">
    <property type="component" value="Unassembled WGS sequence"/>
</dbReference>
<dbReference type="Gene3D" id="4.10.60.10">
    <property type="entry name" value="Zinc finger, CCHC-type"/>
    <property type="match status" value="1"/>
</dbReference>
<name>A0A0L6UM36_9BASI</name>
<dbReference type="EMBL" id="LAVV01010068">
    <property type="protein sequence ID" value="KNZ49598.1"/>
    <property type="molecule type" value="Genomic_DNA"/>
</dbReference>
<dbReference type="GO" id="GO:0008270">
    <property type="term" value="F:zinc ion binding"/>
    <property type="evidence" value="ECO:0007669"/>
    <property type="project" value="InterPro"/>
</dbReference>
<keyword evidence="3" id="KW-1185">Reference proteome</keyword>
<evidence type="ECO:0000313" key="3">
    <source>
        <dbReference type="Proteomes" id="UP000037035"/>
    </source>
</evidence>
<dbReference type="GO" id="GO:0006397">
    <property type="term" value="P:mRNA processing"/>
    <property type="evidence" value="ECO:0007669"/>
    <property type="project" value="UniProtKB-KW"/>
</dbReference>
<protein>
    <submittedName>
        <fullName evidence="2">Uncharacterized protein</fullName>
    </submittedName>
</protein>
<reference evidence="2 3" key="1">
    <citation type="submission" date="2015-08" db="EMBL/GenBank/DDBJ databases">
        <title>Next Generation Sequencing and Analysis of the Genome of Puccinia sorghi L Schw, the Causal Agent of Maize Common Rust.</title>
        <authorList>
            <person name="Rochi L."/>
            <person name="Burguener G."/>
            <person name="Darino M."/>
            <person name="Turjanski A."/>
            <person name="Kreff E."/>
            <person name="Dieguez M.J."/>
            <person name="Sacco F."/>
        </authorList>
    </citation>
    <scope>NUCLEOTIDE SEQUENCE [LARGE SCALE GENOMIC DNA]</scope>
    <source>
        <strain evidence="2 3">RO10H11247</strain>
    </source>
</reference>
<dbReference type="VEuPathDB" id="FungiDB:VP01_4912g2"/>
<accession>A0A0L6UM36</accession>
<dbReference type="OrthoDB" id="3205788at2759"/>
<sequence>MDLSAMNSRLSNTNRTKLMKKGQCFCCCRKGHFSRDSRKNRPILQTSAIFRP</sequence>
<dbReference type="GO" id="GO:0003676">
    <property type="term" value="F:nucleic acid binding"/>
    <property type="evidence" value="ECO:0007669"/>
    <property type="project" value="InterPro"/>
</dbReference>
<proteinExistence type="predicted"/>
<keyword evidence="1" id="KW-0507">mRNA processing</keyword>
<evidence type="ECO:0000256" key="1">
    <source>
        <dbReference type="ARBA" id="ARBA00022664"/>
    </source>
</evidence>